<dbReference type="Gene3D" id="3.10.28.10">
    <property type="entry name" value="Homing endonucleases"/>
    <property type="match status" value="1"/>
</dbReference>
<evidence type="ECO:0000313" key="2">
    <source>
        <dbReference type="EMBL" id="OGY42997.1"/>
    </source>
</evidence>
<dbReference type="InterPro" id="IPR004860">
    <property type="entry name" value="LAGLIDADG_dom"/>
</dbReference>
<dbReference type="Proteomes" id="UP000176260">
    <property type="component" value="Unassembled WGS sequence"/>
</dbReference>
<dbReference type="GO" id="GO:0004519">
    <property type="term" value="F:endonuclease activity"/>
    <property type="evidence" value="ECO:0007669"/>
    <property type="project" value="InterPro"/>
</dbReference>
<evidence type="ECO:0000259" key="1">
    <source>
        <dbReference type="Pfam" id="PF14528"/>
    </source>
</evidence>
<name>A0A1G1XUN4_9BACT</name>
<dbReference type="SUPFAM" id="SSF55608">
    <property type="entry name" value="Homing endonucleases"/>
    <property type="match status" value="2"/>
</dbReference>
<organism evidence="2 3">
    <name type="scientific">Candidatus Buchananbacteria bacterium RBG_13_39_9</name>
    <dbReference type="NCBI Taxonomy" id="1797531"/>
    <lineage>
        <taxon>Bacteria</taxon>
        <taxon>Candidatus Buchananiibacteriota</taxon>
    </lineage>
</organism>
<feature type="domain" description="Homing endonuclease LAGLIDADG" evidence="1">
    <location>
        <begin position="14"/>
        <end position="89"/>
    </location>
</feature>
<accession>A0A1G1XUN4</accession>
<proteinExistence type="predicted"/>
<gene>
    <name evidence="2" type="ORF">A2Y67_03350</name>
</gene>
<protein>
    <recommendedName>
        <fullName evidence="1">Homing endonuclease LAGLIDADG domain-containing protein</fullName>
    </recommendedName>
</protein>
<dbReference type="EMBL" id="MHIA01000002">
    <property type="protein sequence ID" value="OGY42997.1"/>
    <property type="molecule type" value="Genomic_DNA"/>
</dbReference>
<dbReference type="AlphaFoldDB" id="A0A1G1XUN4"/>
<evidence type="ECO:0000313" key="3">
    <source>
        <dbReference type="Proteomes" id="UP000176260"/>
    </source>
</evidence>
<sequence length="214" mass="24648">MKPLNKIKSVWSPDFAYVIGLMTTDGNLSPDGRHLHFTSKDLELAMLFKKILGLSNKIGRKSRGGNEEKKYYVVQFGDINFYRFLLSIGLMPNKSKILGSLKIPDKYFKDFLRGCIDGDGNIHYFKHPESQFSQLRVRISSASNLFLIWLKNKSNENLKLVGGWIEKSKGANILCYGTKDSLRLLKNIYKDKTAPYLRRKYLKAEPFMRAQLKV</sequence>
<dbReference type="InterPro" id="IPR027434">
    <property type="entry name" value="Homing_endonucl"/>
</dbReference>
<comment type="caution">
    <text evidence="2">The sequence shown here is derived from an EMBL/GenBank/DDBJ whole genome shotgun (WGS) entry which is preliminary data.</text>
</comment>
<reference evidence="2 3" key="1">
    <citation type="journal article" date="2016" name="Nat. Commun.">
        <title>Thousands of microbial genomes shed light on interconnected biogeochemical processes in an aquifer system.</title>
        <authorList>
            <person name="Anantharaman K."/>
            <person name="Brown C.T."/>
            <person name="Hug L.A."/>
            <person name="Sharon I."/>
            <person name="Castelle C.J."/>
            <person name="Probst A.J."/>
            <person name="Thomas B.C."/>
            <person name="Singh A."/>
            <person name="Wilkins M.J."/>
            <person name="Karaoz U."/>
            <person name="Brodie E.L."/>
            <person name="Williams K.H."/>
            <person name="Hubbard S.S."/>
            <person name="Banfield J.F."/>
        </authorList>
    </citation>
    <scope>NUCLEOTIDE SEQUENCE [LARGE SCALE GENOMIC DNA]</scope>
</reference>
<dbReference type="Pfam" id="PF14528">
    <property type="entry name" value="LAGLIDADG_3"/>
    <property type="match status" value="1"/>
</dbReference>